<evidence type="ECO:0000256" key="8">
    <source>
        <dbReference type="ARBA" id="ARBA00023136"/>
    </source>
</evidence>
<evidence type="ECO:0000256" key="7">
    <source>
        <dbReference type="ARBA" id="ARBA00022989"/>
    </source>
</evidence>
<organism evidence="10 11">
    <name type="scientific">Cryptococcus deneoformans (strain JEC21 / ATCC MYA-565)</name>
    <name type="common">Cryptococcus neoformans var. neoformans serotype D</name>
    <dbReference type="NCBI Taxonomy" id="214684"/>
    <lineage>
        <taxon>Eukaryota</taxon>
        <taxon>Fungi</taxon>
        <taxon>Dikarya</taxon>
        <taxon>Basidiomycota</taxon>
        <taxon>Agaricomycotina</taxon>
        <taxon>Tremellomycetes</taxon>
        <taxon>Tremellales</taxon>
        <taxon>Cryptococcaceae</taxon>
        <taxon>Cryptococcus</taxon>
        <taxon>Cryptococcus neoformans species complex</taxon>
    </lineage>
</organism>
<dbReference type="InParanoid" id="A0A0S2LIJ5"/>
<protein>
    <recommendedName>
        <fullName evidence="3">ER membrane protein complex subunit 10</fullName>
    </recommendedName>
</protein>
<evidence type="ECO:0000256" key="9">
    <source>
        <dbReference type="SAM" id="SignalP"/>
    </source>
</evidence>
<dbReference type="RefSeq" id="XP_024514341.1">
    <property type="nucleotide sequence ID" value="XM_024658487.1"/>
</dbReference>
<dbReference type="STRING" id="214684.A0A0S2LIJ5"/>
<evidence type="ECO:0000256" key="5">
    <source>
        <dbReference type="ARBA" id="ARBA00022729"/>
    </source>
</evidence>
<feature type="signal peptide" evidence="9">
    <location>
        <begin position="1"/>
        <end position="18"/>
    </location>
</feature>
<dbReference type="Pfam" id="PF21203">
    <property type="entry name" value="ECM10"/>
    <property type="match status" value="1"/>
</dbReference>
<dbReference type="PANTHER" id="PTHR21397">
    <property type="entry name" value="CHROMATIN COMPLEXES SUBUNIT BAP18-RELATED"/>
    <property type="match status" value="1"/>
</dbReference>
<dbReference type="OrthoDB" id="1894652at2759"/>
<dbReference type="Proteomes" id="UP000002149">
    <property type="component" value="Chromosome 4"/>
</dbReference>
<gene>
    <name evidence="10" type="ordered locus">CND03475</name>
</gene>
<keyword evidence="7" id="KW-1133">Transmembrane helix</keyword>
<comment type="subcellular location">
    <subcellularLocation>
        <location evidence="1">Endoplasmic reticulum membrane</location>
        <topology evidence="1">Single-pass type I membrane protein</topology>
    </subcellularLocation>
</comment>
<dbReference type="EMBL" id="AE017344">
    <property type="protein sequence ID" value="ALO60529.1"/>
    <property type="molecule type" value="Genomic_DNA"/>
</dbReference>
<feature type="chain" id="PRO_5006602103" description="ER membrane protein complex subunit 10" evidence="9">
    <location>
        <begin position="19"/>
        <end position="226"/>
    </location>
</feature>
<name>A0A0S2LIJ5_CRYD1</name>
<evidence type="ECO:0000256" key="2">
    <source>
        <dbReference type="ARBA" id="ARBA00007695"/>
    </source>
</evidence>
<evidence type="ECO:0000256" key="3">
    <source>
        <dbReference type="ARBA" id="ARBA00020105"/>
    </source>
</evidence>
<evidence type="ECO:0000256" key="6">
    <source>
        <dbReference type="ARBA" id="ARBA00022824"/>
    </source>
</evidence>
<evidence type="ECO:0000256" key="4">
    <source>
        <dbReference type="ARBA" id="ARBA00022692"/>
    </source>
</evidence>
<dbReference type="PANTHER" id="PTHR21397:SF4">
    <property type="entry name" value="ER MEMBRANE PROTEIN COMPLEX SUBUNIT 10"/>
    <property type="match status" value="1"/>
</dbReference>
<keyword evidence="6" id="KW-0256">Endoplasmic reticulum</keyword>
<evidence type="ECO:0000256" key="1">
    <source>
        <dbReference type="ARBA" id="ARBA00004115"/>
    </source>
</evidence>
<proteinExistence type="inferred from homology"/>
<keyword evidence="8" id="KW-0472">Membrane</keyword>
<comment type="similarity">
    <text evidence="2">Belongs to the EMC10 family.</text>
</comment>
<reference evidence="10 11" key="1">
    <citation type="journal article" date="2005" name="Science">
        <title>The genome of the basidiomycetous yeast and human pathogen Cryptococcus neoformans.</title>
        <authorList>
            <person name="Loftus B.J."/>
            <person name="Fung E."/>
            <person name="Roncaglia P."/>
            <person name="Rowley D."/>
            <person name="Amedeo P."/>
            <person name="Bruno D."/>
            <person name="Vamathevan J."/>
            <person name="Miranda M."/>
            <person name="Anderson I.J."/>
            <person name="Fraser J.A."/>
            <person name="Allen J.E."/>
            <person name="Bosdet I.E."/>
            <person name="Brent M.R."/>
            <person name="Chiu R."/>
            <person name="Doering T.L."/>
            <person name="Donlin M.J."/>
            <person name="D'Souza C.A."/>
            <person name="Fox D.S."/>
            <person name="Grinberg V."/>
            <person name="Fu J."/>
            <person name="Fukushima M."/>
            <person name="Haas B.J."/>
            <person name="Huang J.C."/>
            <person name="Janbon G."/>
            <person name="Jones S.J."/>
            <person name="Koo H.L."/>
            <person name="Krzywinski M.I."/>
            <person name="Kwon-Chung J.K."/>
            <person name="Lengeler K.B."/>
            <person name="Maiti R."/>
            <person name="Marra M.A."/>
            <person name="Marra R.E."/>
            <person name="Mathewson C.A."/>
            <person name="Mitchell T.G."/>
            <person name="Pertea M."/>
            <person name="Riggs F.R."/>
            <person name="Salzberg S.L."/>
            <person name="Schein J.E."/>
            <person name="Shvartsbeyn A."/>
            <person name="Shin H."/>
            <person name="Shumway M."/>
            <person name="Specht C.A."/>
            <person name="Suh B.B."/>
            <person name="Tenney A."/>
            <person name="Utterback T.R."/>
            <person name="Wickes B.L."/>
            <person name="Wortman J.R."/>
            <person name="Wye N.H."/>
            <person name="Kronstad J.W."/>
            <person name="Lodge J.K."/>
            <person name="Heitman J."/>
            <person name="Davis R.W."/>
            <person name="Fraser C.M."/>
            <person name="Hyman R.W."/>
        </authorList>
    </citation>
    <scope>NUCLEOTIDE SEQUENCE [LARGE SCALE GENOMIC DNA]</scope>
    <source>
        <strain evidence="11">JEC21 / ATCC MYA-565</strain>
    </source>
</reference>
<evidence type="ECO:0000313" key="10">
    <source>
        <dbReference type="EMBL" id="ALO60529.1"/>
    </source>
</evidence>
<dbReference type="VEuPathDB" id="FungiDB:CND03475"/>
<sequence>MSFFSVLFFVLVAPLVFANTLQYKLHHRFVPVQASAGSPPSFSPLGHLVLSSAEDGSPINPQIIPLSTTAQVEPQETADSAGWYQVGLQVKEGDSDDDKDWLIASTRASYLAGPLLVKLHMEGTQLVSLSVHPLTSRSYDDSLSTVSLPQDISIFQLTIMDSQKTRPPPMGTSMMIDNDTGAPVTPPPEKSFLQKYWMYIVGIALFFAAQMGPEEPRNQNKGGSGK</sequence>
<keyword evidence="11" id="KW-1185">Reference proteome</keyword>
<dbReference type="KEGG" id="cne:CND03475"/>
<dbReference type="CDD" id="cd22209">
    <property type="entry name" value="EMC10"/>
    <property type="match status" value="1"/>
</dbReference>
<accession>A0A0S2LIJ5</accession>
<dbReference type="AlphaFoldDB" id="A0A0S2LIJ5"/>
<dbReference type="PaxDb" id="214684-A0A0S2LIJ5"/>
<keyword evidence="5 9" id="KW-0732">Signal</keyword>
<dbReference type="GeneID" id="36392831"/>
<dbReference type="GO" id="GO:0005789">
    <property type="term" value="C:endoplasmic reticulum membrane"/>
    <property type="evidence" value="ECO:0007669"/>
    <property type="project" value="UniProtKB-SubCell"/>
</dbReference>
<evidence type="ECO:0000313" key="11">
    <source>
        <dbReference type="Proteomes" id="UP000002149"/>
    </source>
</evidence>
<keyword evidence="4" id="KW-0812">Transmembrane</keyword>